<dbReference type="CDD" id="cd00075">
    <property type="entry name" value="HATPase"/>
    <property type="match status" value="1"/>
</dbReference>
<dbReference type="InterPro" id="IPR036890">
    <property type="entry name" value="HATPase_C_sf"/>
</dbReference>
<dbReference type="InterPro" id="IPR011622">
    <property type="entry name" value="7TMR_DISM_rcpt_extracell_dom2"/>
</dbReference>
<dbReference type="PROSITE" id="PS50109">
    <property type="entry name" value="HIS_KIN"/>
    <property type="match status" value="1"/>
</dbReference>
<dbReference type="InterPro" id="IPR050980">
    <property type="entry name" value="2C_sensor_his_kinase"/>
</dbReference>
<dbReference type="InterPro" id="IPR003594">
    <property type="entry name" value="HATPase_dom"/>
</dbReference>
<dbReference type="Gene3D" id="3.30.565.10">
    <property type="entry name" value="Histidine kinase-like ATPase, C-terminal domain"/>
    <property type="match status" value="1"/>
</dbReference>
<evidence type="ECO:0000313" key="13">
    <source>
        <dbReference type="Proteomes" id="UP001596001"/>
    </source>
</evidence>
<dbReference type="Pfam" id="PF07696">
    <property type="entry name" value="7TMR-DISMED2"/>
    <property type="match status" value="1"/>
</dbReference>
<dbReference type="GO" id="GO:0005524">
    <property type="term" value="F:ATP binding"/>
    <property type="evidence" value="ECO:0007669"/>
    <property type="project" value="UniProtKB-KW"/>
</dbReference>
<dbReference type="PANTHER" id="PTHR44936">
    <property type="entry name" value="SENSOR PROTEIN CREC"/>
    <property type="match status" value="1"/>
</dbReference>
<keyword evidence="8" id="KW-0418">Kinase</keyword>
<evidence type="ECO:0000256" key="5">
    <source>
        <dbReference type="ARBA" id="ARBA00022553"/>
    </source>
</evidence>
<feature type="transmembrane region" description="Helical" evidence="10">
    <location>
        <begin position="335"/>
        <end position="356"/>
    </location>
</feature>
<evidence type="ECO:0000259" key="11">
    <source>
        <dbReference type="PROSITE" id="PS50109"/>
    </source>
</evidence>
<dbReference type="SUPFAM" id="SSF55874">
    <property type="entry name" value="ATPase domain of HSP90 chaperone/DNA topoisomerase II/histidine kinase"/>
    <property type="match status" value="1"/>
</dbReference>
<accession>A0ABV9QAK5</accession>
<dbReference type="EMBL" id="JBHSHJ010000001">
    <property type="protein sequence ID" value="MFC4787889.1"/>
    <property type="molecule type" value="Genomic_DNA"/>
</dbReference>
<dbReference type="CDD" id="cd00082">
    <property type="entry name" value="HisKA"/>
    <property type="match status" value="1"/>
</dbReference>
<evidence type="ECO:0000256" key="1">
    <source>
        <dbReference type="ARBA" id="ARBA00000085"/>
    </source>
</evidence>
<keyword evidence="10" id="KW-1133">Transmembrane helix</keyword>
<keyword evidence="10" id="KW-0472">Membrane</keyword>
<evidence type="ECO:0000256" key="4">
    <source>
        <dbReference type="ARBA" id="ARBA00022475"/>
    </source>
</evidence>
<evidence type="ECO:0000256" key="10">
    <source>
        <dbReference type="SAM" id="Phobius"/>
    </source>
</evidence>
<gene>
    <name evidence="12" type="ORF">ACFO6X_02625</name>
</gene>
<dbReference type="Pfam" id="PF02518">
    <property type="entry name" value="HATPase_c"/>
    <property type="match status" value="1"/>
</dbReference>
<evidence type="ECO:0000256" key="9">
    <source>
        <dbReference type="ARBA" id="ARBA00022840"/>
    </source>
</evidence>
<dbReference type="InterPro" id="IPR005467">
    <property type="entry name" value="His_kinase_dom"/>
</dbReference>
<protein>
    <recommendedName>
        <fullName evidence="3">histidine kinase</fullName>
        <ecNumber evidence="3">2.7.13.3</ecNumber>
    </recommendedName>
</protein>
<dbReference type="EC" id="2.7.13.3" evidence="3"/>
<dbReference type="Gene3D" id="2.60.40.2380">
    <property type="match status" value="1"/>
</dbReference>
<evidence type="ECO:0000256" key="6">
    <source>
        <dbReference type="ARBA" id="ARBA00022679"/>
    </source>
</evidence>
<dbReference type="SUPFAM" id="SSF47384">
    <property type="entry name" value="Homodimeric domain of signal transducing histidine kinase"/>
    <property type="match status" value="1"/>
</dbReference>
<reference evidence="13" key="1">
    <citation type="journal article" date="2019" name="Int. J. Syst. Evol. Microbiol.">
        <title>The Global Catalogue of Microorganisms (GCM) 10K type strain sequencing project: providing services to taxonomists for standard genome sequencing and annotation.</title>
        <authorList>
            <consortium name="The Broad Institute Genomics Platform"/>
            <consortium name="The Broad Institute Genome Sequencing Center for Infectious Disease"/>
            <person name="Wu L."/>
            <person name="Ma J."/>
        </authorList>
    </citation>
    <scope>NUCLEOTIDE SEQUENCE [LARGE SCALE GENOMIC DNA]</scope>
    <source>
        <strain evidence="13">CCUG 49452</strain>
    </source>
</reference>
<sequence length="612" mass="67661">MAQDLSGQWLLHWDDAGTQTAQQVIQPHIAWQLDTNHGFFGYRSGVLWLRFDVPATPTKLAASHGHILLLGQPYLDRMELYLWGASEPLAVVGDSVPSKPERVHPTRHGVRLPVSTQPQTWLLRIQTTSAMNISVRLIEEAKLIQTLPTELLSAGAIFTLYLLAAGMYTVSAAVLRQPIQWSYSLYMVCLLAIFVGTQQPLLLNDLMGSPGWANWVTGFGILIVPAASALLWARALDLRHTKPQWLRIYQGIFVFFICSLGTINTKAYRWAALAALLGVLVLIVFSIGLAIWFMRCYPANRLQLGLFVLAFAVSVLAAVALNLSVAGIITSNPWFSLVFDVSALVHVVLLAVATNWSVLHSERKNREATFQKRQLAEQQVQIRAFSAFVAHELLNPLARIGRSAEMALREWVGPERTRRRLSDMRAWAFESGKLVEVFLNNAALQSGQAQLRPVSVNLAEWMQGVYTEFTLNYPQARLHIIWPQDQDISVVLDPLLGKLALENILINALKYAGQKGEITIQAQTQGTGVTLTVDDEGPGLRPEQYALVGHSALLRPPTQEQPGFGLGLSLVAHIAKAHGGQLHAQPRHPRGVRWVLEFGQVAASDSRPGTNA</sequence>
<evidence type="ECO:0000313" key="12">
    <source>
        <dbReference type="EMBL" id="MFC4787889.1"/>
    </source>
</evidence>
<comment type="catalytic activity">
    <reaction evidence="1">
        <text>ATP + protein L-histidine = ADP + protein N-phospho-L-histidine.</text>
        <dbReference type="EC" id="2.7.13.3"/>
    </reaction>
</comment>
<comment type="caution">
    <text evidence="12">The sequence shown here is derived from an EMBL/GenBank/DDBJ whole genome shotgun (WGS) entry which is preliminary data.</text>
</comment>
<feature type="domain" description="Histidine kinase" evidence="11">
    <location>
        <begin position="388"/>
        <end position="602"/>
    </location>
</feature>
<evidence type="ECO:0000256" key="8">
    <source>
        <dbReference type="ARBA" id="ARBA00022777"/>
    </source>
</evidence>
<keyword evidence="6" id="KW-0808">Transferase</keyword>
<dbReference type="PANTHER" id="PTHR44936:SF10">
    <property type="entry name" value="SENSOR PROTEIN RSTB"/>
    <property type="match status" value="1"/>
</dbReference>
<dbReference type="InterPro" id="IPR036097">
    <property type="entry name" value="HisK_dim/P_sf"/>
</dbReference>
<feature type="transmembrane region" description="Helical" evidence="10">
    <location>
        <begin position="245"/>
        <end position="264"/>
    </location>
</feature>
<feature type="transmembrane region" description="Helical" evidence="10">
    <location>
        <begin position="183"/>
        <end position="203"/>
    </location>
</feature>
<keyword evidence="7" id="KW-0547">Nucleotide-binding</keyword>
<evidence type="ECO:0000256" key="2">
    <source>
        <dbReference type="ARBA" id="ARBA00004651"/>
    </source>
</evidence>
<proteinExistence type="predicted"/>
<feature type="transmembrane region" description="Helical" evidence="10">
    <location>
        <begin position="215"/>
        <end position="233"/>
    </location>
</feature>
<dbReference type="InterPro" id="IPR036259">
    <property type="entry name" value="MFS_trans_sf"/>
</dbReference>
<dbReference type="SMART" id="SM00387">
    <property type="entry name" value="HATPase_c"/>
    <property type="match status" value="1"/>
</dbReference>
<feature type="transmembrane region" description="Helical" evidence="10">
    <location>
        <begin position="270"/>
        <end position="294"/>
    </location>
</feature>
<keyword evidence="4" id="KW-1003">Cell membrane</keyword>
<dbReference type="InterPro" id="IPR011623">
    <property type="entry name" value="7TMR_DISM_rcpt_extracell_dom1"/>
</dbReference>
<dbReference type="Proteomes" id="UP001596001">
    <property type="component" value="Unassembled WGS sequence"/>
</dbReference>
<evidence type="ECO:0000256" key="7">
    <source>
        <dbReference type="ARBA" id="ARBA00022741"/>
    </source>
</evidence>
<dbReference type="InterPro" id="IPR004358">
    <property type="entry name" value="Sig_transdc_His_kin-like_C"/>
</dbReference>
<dbReference type="InterPro" id="IPR003661">
    <property type="entry name" value="HisK_dim/P_dom"/>
</dbReference>
<organism evidence="12 13">
    <name type="scientific">Giesbergeria sinuosa</name>
    <dbReference type="NCBI Taxonomy" id="80883"/>
    <lineage>
        <taxon>Bacteria</taxon>
        <taxon>Pseudomonadati</taxon>
        <taxon>Pseudomonadota</taxon>
        <taxon>Betaproteobacteria</taxon>
        <taxon>Burkholderiales</taxon>
        <taxon>Comamonadaceae</taxon>
        <taxon>Giesbergeria</taxon>
    </lineage>
</organism>
<keyword evidence="9 12" id="KW-0067">ATP-binding</keyword>
<name>A0ABV9QAK5_9BURK</name>
<dbReference type="RefSeq" id="WP_382429749.1">
    <property type="nucleotide sequence ID" value="NZ_JBHSHJ010000001.1"/>
</dbReference>
<dbReference type="SUPFAM" id="SSF103473">
    <property type="entry name" value="MFS general substrate transporter"/>
    <property type="match status" value="1"/>
</dbReference>
<dbReference type="Pfam" id="PF07695">
    <property type="entry name" value="7TMR-DISM_7TM"/>
    <property type="match status" value="1"/>
</dbReference>
<comment type="subcellular location">
    <subcellularLocation>
        <location evidence="2">Cell membrane</location>
        <topology evidence="2">Multi-pass membrane protein</topology>
    </subcellularLocation>
</comment>
<keyword evidence="13" id="KW-1185">Reference proteome</keyword>
<dbReference type="PRINTS" id="PR00344">
    <property type="entry name" value="BCTRLSENSOR"/>
</dbReference>
<feature type="transmembrane region" description="Helical" evidence="10">
    <location>
        <begin position="306"/>
        <end position="329"/>
    </location>
</feature>
<evidence type="ECO:0000256" key="3">
    <source>
        <dbReference type="ARBA" id="ARBA00012438"/>
    </source>
</evidence>
<feature type="transmembrane region" description="Helical" evidence="10">
    <location>
        <begin position="151"/>
        <end position="171"/>
    </location>
</feature>
<keyword evidence="10" id="KW-0812">Transmembrane</keyword>
<keyword evidence="5" id="KW-0597">Phosphoprotein</keyword>